<evidence type="ECO:0000313" key="2">
    <source>
        <dbReference type="EMBL" id="AEI13206.1"/>
    </source>
</evidence>
<dbReference type="STRING" id="593907.Celgi_2707"/>
<gene>
    <name evidence="2" type="ordered locus">Celgi_2707</name>
</gene>
<dbReference type="PANTHER" id="PTHR38479">
    <property type="entry name" value="LMO0824 PROTEIN"/>
    <property type="match status" value="1"/>
</dbReference>
<dbReference type="RefSeq" id="WP_013884723.1">
    <property type="nucleotide sequence ID" value="NC_015671.1"/>
</dbReference>
<dbReference type="AlphaFoldDB" id="F8A4F8"/>
<keyword evidence="3" id="KW-1185">Reference proteome</keyword>
<name>F8A4F8_CELGA</name>
<feature type="compositionally biased region" description="Low complexity" evidence="1">
    <location>
        <begin position="401"/>
        <end position="420"/>
    </location>
</feature>
<feature type="region of interest" description="Disordered" evidence="1">
    <location>
        <begin position="395"/>
        <end position="420"/>
    </location>
</feature>
<dbReference type="HOGENOM" id="CLU_713551_0_0_11"/>
<evidence type="ECO:0000256" key="1">
    <source>
        <dbReference type="SAM" id="MobiDB-lite"/>
    </source>
</evidence>
<proteinExistence type="predicted"/>
<protein>
    <recommendedName>
        <fullName evidence="4">Winged helix DNA-binding domain-containing protein</fullName>
    </recommendedName>
</protein>
<evidence type="ECO:0008006" key="4">
    <source>
        <dbReference type="Google" id="ProtNLM"/>
    </source>
</evidence>
<organism evidence="2 3">
    <name type="scientific">Cellulomonas gilvus (strain ATCC 13127 / NRRL B-14078)</name>
    <name type="common">Cellvibrio gilvus</name>
    <dbReference type="NCBI Taxonomy" id="593907"/>
    <lineage>
        <taxon>Bacteria</taxon>
        <taxon>Bacillati</taxon>
        <taxon>Actinomycetota</taxon>
        <taxon>Actinomycetes</taxon>
        <taxon>Micrococcales</taxon>
        <taxon>Cellulomonadaceae</taxon>
        <taxon>Cellulomonas</taxon>
    </lineage>
</organism>
<reference evidence="3" key="1">
    <citation type="submission" date="2011-04" db="EMBL/GenBank/DDBJ databases">
        <title>Complete sequence of Cellvibrio gilvus ATCC 13127.</title>
        <authorList>
            <person name="Lucas S."/>
            <person name="Han J."/>
            <person name="Lapidus A."/>
            <person name="Cheng J.-F."/>
            <person name="Goodwin L."/>
            <person name="Pitluck S."/>
            <person name="Peters L."/>
            <person name="Munk A."/>
            <person name="Detter J.C."/>
            <person name="Han C."/>
            <person name="Tapia R."/>
            <person name="Land M."/>
            <person name="Hauser L."/>
            <person name="Kyrpides N."/>
            <person name="Ivanova N."/>
            <person name="Ovchinnikova G."/>
            <person name="Pagani I."/>
            <person name="Mead D."/>
            <person name="Brumm P."/>
            <person name="Woyke T."/>
        </authorList>
    </citation>
    <scope>NUCLEOTIDE SEQUENCE [LARGE SCALE GENOMIC DNA]</scope>
    <source>
        <strain evidence="3">ATCC 13127 / NRRL B-14078</strain>
    </source>
</reference>
<dbReference type="Proteomes" id="UP000000485">
    <property type="component" value="Chromosome"/>
</dbReference>
<sequence>MATPRPEPAFVVDTAQRRARLARRHALVEKVPDVESAARAMVALHGTDASGPYVAAWARVPDFTTSALDDALFGRRSLVRQMAMRRTLWVMEAGLLPPVVASPGARTAGAERRRLVRELELDGGFGDVDRWVDAATAGVLRALADGVCRTAVELGPLVPEAAGRFVAAPGTRWGAEMPVLPRLLTILTAQGMVVRGENRAGWTASRPTWTLTSTWLGGAVAPMDPDAAHTELVARWLRTFGPGTERDVQWWLGSTLGAVRRSLSELGAVPVGLEGSASVGWLPPDDVAPVEPVGPWVAVLPGLDPTTMGWVERDWYLGPHAREVVDKVGNAGPTIWVDGRVVGAWAASTGTVQVALLEDVGARARAAIDDEVARLTAWLAGGKVSPAFPSPLFGGRRHAPLPDAAPGRAPAGVPARPAAG</sequence>
<dbReference type="InterPro" id="IPR009351">
    <property type="entry name" value="AlkZ-like"/>
</dbReference>
<evidence type="ECO:0000313" key="3">
    <source>
        <dbReference type="Proteomes" id="UP000000485"/>
    </source>
</evidence>
<dbReference type="EMBL" id="CP002665">
    <property type="protein sequence ID" value="AEI13206.1"/>
    <property type="molecule type" value="Genomic_DNA"/>
</dbReference>
<dbReference type="eggNOG" id="COG3214">
    <property type="taxonomic scope" value="Bacteria"/>
</dbReference>
<accession>F8A4F8</accession>
<dbReference type="Pfam" id="PF06224">
    <property type="entry name" value="AlkZ-like"/>
    <property type="match status" value="1"/>
</dbReference>
<dbReference type="KEGG" id="cga:Celgi_2707"/>
<dbReference type="PANTHER" id="PTHR38479:SF2">
    <property type="entry name" value="WINGED HELIX DNA-BINDING DOMAIN-CONTAINING PROTEIN"/>
    <property type="match status" value="1"/>
</dbReference>